<dbReference type="SUPFAM" id="SSF46955">
    <property type="entry name" value="Putative DNA-binding domain"/>
    <property type="match status" value="1"/>
</dbReference>
<feature type="domain" description="HTH merR-type" evidence="1">
    <location>
        <begin position="15"/>
        <end position="74"/>
    </location>
</feature>
<dbReference type="PATRIC" id="fig|1423.173.peg.3729"/>
<reference evidence="2 3" key="1">
    <citation type="submission" date="2014-12" db="EMBL/GenBank/DDBJ databases">
        <title>Comparative genome analysis of Bacillus coagulans HM-08, Clostridium butyricum HM-68, Bacillus subtilis HM-66 and Bacillus licheniformis BL-09.</title>
        <authorList>
            <person name="Zhang H."/>
        </authorList>
    </citation>
    <scope>NUCLEOTIDE SEQUENCE [LARGE SCALE GENOMIC DNA]</scope>
    <source>
        <strain evidence="2 3">HM-66</strain>
    </source>
</reference>
<dbReference type="Proteomes" id="UP000032247">
    <property type="component" value="Unassembled WGS sequence"/>
</dbReference>
<dbReference type="Gene3D" id="1.10.1660.10">
    <property type="match status" value="1"/>
</dbReference>
<dbReference type="InterPro" id="IPR000551">
    <property type="entry name" value="MerR-type_HTH_dom"/>
</dbReference>
<organism evidence="2 3">
    <name type="scientific">Bacillus subtilis</name>
    <dbReference type="NCBI Taxonomy" id="1423"/>
    <lineage>
        <taxon>Bacteria</taxon>
        <taxon>Bacillati</taxon>
        <taxon>Bacillota</taxon>
        <taxon>Bacilli</taxon>
        <taxon>Bacillales</taxon>
        <taxon>Bacillaceae</taxon>
        <taxon>Bacillus</taxon>
    </lineage>
</organism>
<comment type="caution">
    <text evidence="2">The sequence shown here is derived from an EMBL/GenBank/DDBJ whole genome shotgun (WGS) entry which is preliminary data.</text>
</comment>
<dbReference type="GO" id="GO:0003677">
    <property type="term" value="F:DNA binding"/>
    <property type="evidence" value="ECO:0007669"/>
    <property type="project" value="InterPro"/>
</dbReference>
<protein>
    <submittedName>
        <fullName evidence="2">DNA binding protein</fullName>
    </submittedName>
</protein>
<dbReference type="GO" id="GO:0006355">
    <property type="term" value="P:regulation of DNA-templated transcription"/>
    <property type="evidence" value="ECO:0007669"/>
    <property type="project" value="InterPro"/>
</dbReference>
<evidence type="ECO:0000313" key="3">
    <source>
        <dbReference type="Proteomes" id="UP000032247"/>
    </source>
</evidence>
<dbReference type="EMBL" id="JXBC01000007">
    <property type="protein sequence ID" value="KIU09875.1"/>
    <property type="molecule type" value="Genomic_DNA"/>
</dbReference>
<accession>A0A0D1KM42</accession>
<name>A0A0D1KM42_BACIU</name>
<proteinExistence type="predicted"/>
<dbReference type="AlphaFoldDB" id="A0A0D1KM42"/>
<gene>
    <name evidence="2" type="ORF">SC09_contig10orf00053</name>
</gene>
<evidence type="ECO:0000259" key="1">
    <source>
        <dbReference type="Pfam" id="PF13411"/>
    </source>
</evidence>
<evidence type="ECO:0000313" key="2">
    <source>
        <dbReference type="EMBL" id="KIU09875.1"/>
    </source>
</evidence>
<dbReference type="InterPro" id="IPR009061">
    <property type="entry name" value="DNA-bd_dom_put_sf"/>
</dbReference>
<sequence>MADAPGSGEYGFFSKDVAKKLNITTSSLRRWSIELEKYNYIFSRNDKDQRIYYKNDIKILEALQKLLSSSIPLNSAVKTVIENKENYKENISKDDDAELLISKNELRQLIGDEVKSALEEERETFLKVLNDKMNNVIERRDRQLLYEISKNREEKLLEAAATAETKKEESFWKRLFTKKK</sequence>
<dbReference type="Pfam" id="PF13411">
    <property type="entry name" value="MerR_1"/>
    <property type="match status" value="1"/>
</dbReference>